<evidence type="ECO:0000256" key="7">
    <source>
        <dbReference type="SAM" id="Phobius"/>
    </source>
</evidence>
<dbReference type="Pfam" id="PF02322">
    <property type="entry name" value="Cyt_bd_oxida_II"/>
    <property type="match status" value="1"/>
</dbReference>
<dbReference type="AlphaFoldDB" id="A0A1U9JZK2"/>
<accession>A0A1U9JZK2</accession>
<dbReference type="EMBL" id="CP019697">
    <property type="protein sequence ID" value="AQS51225.1"/>
    <property type="molecule type" value="Genomic_DNA"/>
</dbReference>
<evidence type="ECO:0000256" key="1">
    <source>
        <dbReference type="ARBA" id="ARBA00004651"/>
    </source>
</evidence>
<dbReference type="PANTHER" id="PTHR43141">
    <property type="entry name" value="CYTOCHROME BD2 SUBUNIT II"/>
    <property type="match status" value="1"/>
</dbReference>
<name>A0A1U9JZK2_9BURK</name>
<dbReference type="Proteomes" id="UP000189369">
    <property type="component" value="Chromosome"/>
</dbReference>
<dbReference type="InterPro" id="IPR003317">
    <property type="entry name" value="Cyt-d_oxidase_su2"/>
</dbReference>
<proteinExistence type="inferred from homology"/>
<evidence type="ECO:0000256" key="2">
    <source>
        <dbReference type="ARBA" id="ARBA00007543"/>
    </source>
</evidence>
<comment type="subcellular location">
    <subcellularLocation>
        <location evidence="1">Cell membrane</location>
        <topology evidence="1">Multi-pass membrane protein</topology>
    </subcellularLocation>
</comment>
<feature type="transmembrane region" description="Helical" evidence="7">
    <location>
        <begin position="312"/>
        <end position="333"/>
    </location>
</feature>
<evidence type="ECO:0000256" key="4">
    <source>
        <dbReference type="ARBA" id="ARBA00022692"/>
    </source>
</evidence>
<evidence type="ECO:0000313" key="8">
    <source>
        <dbReference type="EMBL" id="AQS51225.1"/>
    </source>
</evidence>
<feature type="transmembrane region" description="Helical" evidence="7">
    <location>
        <begin position="73"/>
        <end position="91"/>
    </location>
</feature>
<organism evidence="8 9">
    <name type="scientific">Paenalcaligenes hominis</name>
    <dbReference type="NCBI Taxonomy" id="643674"/>
    <lineage>
        <taxon>Bacteria</taxon>
        <taxon>Pseudomonadati</taxon>
        <taxon>Pseudomonadota</taxon>
        <taxon>Betaproteobacteria</taxon>
        <taxon>Burkholderiales</taxon>
        <taxon>Alcaligenaceae</taxon>
        <taxon>Paenalcaligenes</taxon>
    </lineage>
</organism>
<keyword evidence="5 7" id="KW-1133">Transmembrane helix</keyword>
<dbReference type="PANTHER" id="PTHR43141:SF4">
    <property type="entry name" value="CYTOCHROME BD2 SUBUNIT II"/>
    <property type="match status" value="1"/>
</dbReference>
<dbReference type="KEGG" id="phn:PAEH1_05985"/>
<dbReference type="GO" id="GO:0005886">
    <property type="term" value="C:plasma membrane"/>
    <property type="evidence" value="ECO:0007669"/>
    <property type="project" value="UniProtKB-SubCell"/>
</dbReference>
<reference evidence="8 9" key="1">
    <citation type="submission" date="2017-01" db="EMBL/GenBank/DDBJ databases">
        <title>Complete Genome Sequence of Paenalcaligenes hominis, Isolated from a paraplegic Patient with neurogenic bladder.</title>
        <authorList>
            <person name="Mukhopadhyay R."/>
            <person name="Joaquin J."/>
            <person name="Hogue R."/>
            <person name="Kilaru A."/>
            <person name="Jospin G."/>
            <person name="Mars K."/>
            <person name="Eisen J.A."/>
            <person name="Chaturvedi V."/>
        </authorList>
    </citation>
    <scope>NUCLEOTIDE SEQUENCE [LARGE SCALE GENOMIC DNA]</scope>
    <source>
        <strain evidence="8 9">15S00501</strain>
    </source>
</reference>
<keyword evidence="3" id="KW-1003">Cell membrane</keyword>
<feature type="transmembrane region" description="Helical" evidence="7">
    <location>
        <begin position="97"/>
        <end position="119"/>
    </location>
</feature>
<evidence type="ECO:0000256" key="6">
    <source>
        <dbReference type="ARBA" id="ARBA00023136"/>
    </source>
</evidence>
<sequence>MIQHLATSLSLAPSDPAFWLPLAFLSILFATVVAGTILDGFDIGVGCLSLVAPAVLRPRMLSLLNPWRDANEFWLFLGLGVFALAFPYAWAEVMGQLSLPLLLLALGTLARSVCFEFRLRAPTEQQGWWQLGFALGSVSTAFAHGVLLAQVIINYDTSAGYGWFLIFMGFCAVAAYVLLGASWLLMRETGELRFRAVVWGRRAVRWFAAGAVAASVVLSLANPGVLLKWSEGAPRSGVLILWLAILLGFVVIEMNLQRLLNVSARSTALPFIITLAIFIAVLVGLGFSFFPFIVLDQITLWDAAADLETLQIIWLLSLCALPFLALFSLWVYWRIFGLSRPPTPPDFKQ</sequence>
<dbReference type="GO" id="GO:0009055">
    <property type="term" value="F:electron transfer activity"/>
    <property type="evidence" value="ECO:0007669"/>
    <property type="project" value="TreeGrafter"/>
</dbReference>
<feature type="transmembrane region" description="Helical" evidence="7">
    <location>
        <begin position="161"/>
        <end position="185"/>
    </location>
</feature>
<keyword evidence="4 7" id="KW-0812">Transmembrane</keyword>
<feature type="transmembrane region" description="Helical" evidence="7">
    <location>
        <begin position="131"/>
        <end position="155"/>
    </location>
</feature>
<dbReference type="STRING" id="643674.PAEH1_05985"/>
<keyword evidence="6 7" id="KW-0472">Membrane</keyword>
<dbReference type="GO" id="GO:0019646">
    <property type="term" value="P:aerobic electron transport chain"/>
    <property type="evidence" value="ECO:0007669"/>
    <property type="project" value="TreeGrafter"/>
</dbReference>
<feature type="transmembrane region" description="Helical" evidence="7">
    <location>
        <begin position="206"/>
        <end position="227"/>
    </location>
</feature>
<feature type="transmembrane region" description="Helical" evidence="7">
    <location>
        <begin position="239"/>
        <end position="256"/>
    </location>
</feature>
<feature type="transmembrane region" description="Helical" evidence="7">
    <location>
        <begin position="268"/>
        <end position="292"/>
    </location>
</feature>
<gene>
    <name evidence="8" type="ORF">PAEH1_05985</name>
</gene>
<dbReference type="GO" id="GO:0070069">
    <property type="term" value="C:cytochrome complex"/>
    <property type="evidence" value="ECO:0007669"/>
    <property type="project" value="TreeGrafter"/>
</dbReference>
<evidence type="ECO:0000256" key="3">
    <source>
        <dbReference type="ARBA" id="ARBA00022475"/>
    </source>
</evidence>
<feature type="transmembrane region" description="Helical" evidence="7">
    <location>
        <begin position="19"/>
        <end position="52"/>
    </location>
</feature>
<dbReference type="GO" id="GO:0016682">
    <property type="term" value="F:oxidoreductase activity, acting on diphenols and related substances as donors, oxygen as acceptor"/>
    <property type="evidence" value="ECO:0007669"/>
    <property type="project" value="TreeGrafter"/>
</dbReference>
<evidence type="ECO:0000256" key="5">
    <source>
        <dbReference type="ARBA" id="ARBA00022989"/>
    </source>
</evidence>
<dbReference type="OrthoDB" id="9776710at2"/>
<comment type="similarity">
    <text evidence="2">Belongs to the cytochrome ubiquinol oxidase subunit 2 family.</text>
</comment>
<protein>
    <submittedName>
        <fullName evidence="8">Cytochrome oxidase</fullName>
    </submittedName>
</protein>
<evidence type="ECO:0000313" key="9">
    <source>
        <dbReference type="Proteomes" id="UP000189369"/>
    </source>
</evidence>